<dbReference type="InterPro" id="IPR001314">
    <property type="entry name" value="Peptidase_S1A"/>
</dbReference>
<dbReference type="PANTHER" id="PTHR24252:SF8">
    <property type="entry name" value="ACROSIN"/>
    <property type="match status" value="1"/>
</dbReference>
<protein>
    <submittedName>
        <fullName evidence="6">Chymotrypsinogen A</fullName>
    </submittedName>
</protein>
<dbReference type="InterPro" id="IPR009003">
    <property type="entry name" value="Peptidase_S1_PA"/>
</dbReference>
<dbReference type="PROSITE" id="PS01180">
    <property type="entry name" value="CUB"/>
    <property type="match status" value="1"/>
</dbReference>
<reference evidence="7" key="1">
    <citation type="submission" date="2017-01" db="EMBL/GenBank/DDBJ databases">
        <title>Comparative genomics of anhydrobiosis in the tardigrade Hypsibius dujardini.</title>
        <authorList>
            <person name="Yoshida Y."/>
            <person name="Koutsovoulos G."/>
            <person name="Laetsch D."/>
            <person name="Stevens L."/>
            <person name="Kumar S."/>
            <person name="Horikawa D."/>
            <person name="Ishino K."/>
            <person name="Komine S."/>
            <person name="Tomita M."/>
            <person name="Blaxter M."/>
            <person name="Arakawa K."/>
        </authorList>
    </citation>
    <scope>NUCLEOTIDE SEQUENCE [LARGE SCALE GENOMIC DNA]</scope>
    <source>
        <strain evidence="7">Z151</strain>
    </source>
</reference>
<comment type="caution">
    <text evidence="6">The sequence shown here is derived from an EMBL/GenBank/DDBJ whole genome shotgun (WGS) entry which is preliminary data.</text>
</comment>
<keyword evidence="7" id="KW-1185">Reference proteome</keyword>
<evidence type="ECO:0000313" key="7">
    <source>
        <dbReference type="Proteomes" id="UP000192578"/>
    </source>
</evidence>
<dbReference type="EMBL" id="MTYJ01000100">
    <property type="protein sequence ID" value="OQV14733.1"/>
    <property type="molecule type" value="Genomic_DNA"/>
</dbReference>
<dbReference type="Gene3D" id="2.60.120.290">
    <property type="entry name" value="Spermadhesin, CUB domain"/>
    <property type="match status" value="1"/>
</dbReference>
<feature type="domain" description="Peptidase S1" evidence="5">
    <location>
        <begin position="278"/>
        <end position="544"/>
    </location>
</feature>
<dbReference type="Gene3D" id="2.40.10.10">
    <property type="entry name" value="Trypsin-like serine proteases"/>
    <property type="match status" value="2"/>
</dbReference>
<dbReference type="PROSITE" id="PS00134">
    <property type="entry name" value="TRYPSIN_HIS"/>
    <property type="match status" value="1"/>
</dbReference>
<evidence type="ECO:0000313" key="6">
    <source>
        <dbReference type="EMBL" id="OQV14733.1"/>
    </source>
</evidence>
<dbReference type="SMART" id="SM00020">
    <property type="entry name" value="Tryp_SPc"/>
    <property type="match status" value="1"/>
</dbReference>
<dbReference type="InterPro" id="IPR000859">
    <property type="entry name" value="CUB_dom"/>
</dbReference>
<comment type="caution">
    <text evidence="2">Lacks conserved residue(s) required for the propagation of feature annotation.</text>
</comment>
<keyword evidence="1" id="KW-1015">Disulfide bond</keyword>
<evidence type="ECO:0000259" key="5">
    <source>
        <dbReference type="PROSITE" id="PS50240"/>
    </source>
</evidence>
<name>A0A1W0WHY2_HYPEX</name>
<accession>A0A1W0WHY2</accession>
<dbReference type="Pfam" id="PF00089">
    <property type="entry name" value="Trypsin"/>
    <property type="match status" value="1"/>
</dbReference>
<feature type="domain" description="CUB" evidence="4">
    <location>
        <begin position="67"/>
        <end position="208"/>
    </location>
</feature>
<organism evidence="6 7">
    <name type="scientific">Hypsibius exemplaris</name>
    <name type="common">Freshwater tardigrade</name>
    <dbReference type="NCBI Taxonomy" id="2072580"/>
    <lineage>
        <taxon>Eukaryota</taxon>
        <taxon>Metazoa</taxon>
        <taxon>Ecdysozoa</taxon>
        <taxon>Tardigrada</taxon>
        <taxon>Eutardigrada</taxon>
        <taxon>Parachela</taxon>
        <taxon>Hypsibioidea</taxon>
        <taxon>Hypsibiidae</taxon>
        <taxon>Hypsibius</taxon>
    </lineage>
</organism>
<dbReference type="AlphaFoldDB" id="A0A1W0WHY2"/>
<dbReference type="PANTHER" id="PTHR24252">
    <property type="entry name" value="ACROSIN-RELATED"/>
    <property type="match status" value="1"/>
</dbReference>
<dbReference type="InterPro" id="IPR035914">
    <property type="entry name" value="Sperma_CUB_dom_sf"/>
</dbReference>
<dbReference type="OrthoDB" id="7863416at2759"/>
<dbReference type="FunFam" id="2.40.10.10:FF:000068">
    <property type="entry name" value="transmembrane protease serine 2"/>
    <property type="match status" value="1"/>
</dbReference>
<evidence type="ECO:0000256" key="1">
    <source>
        <dbReference type="ARBA" id="ARBA00023157"/>
    </source>
</evidence>
<gene>
    <name evidence="6" type="ORF">BV898_11105</name>
</gene>
<dbReference type="InterPro" id="IPR001254">
    <property type="entry name" value="Trypsin_dom"/>
</dbReference>
<dbReference type="Proteomes" id="UP000192578">
    <property type="component" value="Unassembled WGS sequence"/>
</dbReference>
<dbReference type="SUPFAM" id="SSF50494">
    <property type="entry name" value="Trypsin-like serine proteases"/>
    <property type="match status" value="1"/>
</dbReference>
<dbReference type="GO" id="GO:0006508">
    <property type="term" value="P:proteolysis"/>
    <property type="evidence" value="ECO:0007669"/>
    <property type="project" value="InterPro"/>
</dbReference>
<sequence length="555" mass="60246">MPLLQAVRERYLWLHKRLMKKLHEVVCFGRPEGGGKTAKSWNVSVSLTASIGSESADIISVPVVSSCHKVISAEIGGPDSGTVKSHDGYPRSPYAPGFQCRYVITVPAGRQAAATIEGNVALRPWDFAVLVDGNAASRLNFICNPERYNLLGVRGKDYIPVTQKKLDAAGGGLSLKSPSTTIVVDFCVHTFDKDLKNRKGFQITFTSVPKEADVGESGGSSPQFGDHVSKPQPEVLPQIEEVPRPPPPAAPKPGQISQTPSSSSCGRPQNPPSKSNRIVNGVEARENSWPWICSLQRKANAPLPPHICGCTVISERWIVTAGHCADIGEAYIKGHDEVIIGVEDLRQATSQHTFKIEQVFLHEAYNTDPQFTITNDIALMRLSRSVTFSNDVMPICLPDQTVHTKPFPNAATAINGRRICYVAGWGMLREKQASAEGGKIGFGSDQLQQVAIEIIPRTSCKLFLDAIGKKILNNAFCGGYDAGGKDSCQGDSGGPWCATTEMVSGRSSVLSRRERTLAVPKPEPQEFTRMSPCSGVGWSKKWSNMPCYLNENMSD</sequence>
<evidence type="ECO:0000256" key="3">
    <source>
        <dbReference type="SAM" id="MobiDB-lite"/>
    </source>
</evidence>
<dbReference type="GO" id="GO:0004252">
    <property type="term" value="F:serine-type endopeptidase activity"/>
    <property type="evidence" value="ECO:0007669"/>
    <property type="project" value="InterPro"/>
</dbReference>
<dbReference type="CDD" id="cd00190">
    <property type="entry name" value="Tryp_SPc"/>
    <property type="match status" value="1"/>
</dbReference>
<evidence type="ECO:0000259" key="4">
    <source>
        <dbReference type="PROSITE" id="PS01180"/>
    </source>
</evidence>
<dbReference type="PRINTS" id="PR00722">
    <property type="entry name" value="CHYMOTRYPSIN"/>
</dbReference>
<dbReference type="PROSITE" id="PS50240">
    <property type="entry name" value="TRYPSIN_DOM"/>
    <property type="match status" value="1"/>
</dbReference>
<proteinExistence type="predicted"/>
<dbReference type="GO" id="GO:0007340">
    <property type="term" value="P:acrosome reaction"/>
    <property type="evidence" value="ECO:0007669"/>
    <property type="project" value="TreeGrafter"/>
</dbReference>
<dbReference type="InterPro" id="IPR043504">
    <property type="entry name" value="Peptidase_S1_PA_chymotrypsin"/>
</dbReference>
<feature type="compositionally biased region" description="Polar residues" evidence="3">
    <location>
        <begin position="255"/>
        <end position="278"/>
    </location>
</feature>
<evidence type="ECO:0000256" key="2">
    <source>
        <dbReference type="PROSITE-ProRule" id="PRU00059"/>
    </source>
</evidence>
<feature type="region of interest" description="Disordered" evidence="3">
    <location>
        <begin position="211"/>
        <end position="278"/>
    </location>
</feature>
<dbReference type="InterPro" id="IPR018114">
    <property type="entry name" value="TRYPSIN_HIS"/>
</dbReference>